<protein>
    <submittedName>
        <fullName evidence="1">Uncharacterized protein</fullName>
    </submittedName>
</protein>
<gene>
    <name evidence="1" type="ORF">S12H4_14364</name>
</gene>
<dbReference type="AlphaFoldDB" id="X1RLA8"/>
<evidence type="ECO:0000313" key="1">
    <source>
        <dbReference type="EMBL" id="GAI81527.1"/>
    </source>
</evidence>
<proteinExistence type="predicted"/>
<sequence length="112" mass="12444">MPLADLLMERFKVRTRAVENPKAVTKAKDTAQIILSNNPNRLGFVIVNLGAEVCYVGLTREIEAATRGIRLDANGGIVSMIWDEDFDMVAWGWWIIAASGTPAVYCIEIVEY</sequence>
<dbReference type="EMBL" id="BARW01006846">
    <property type="protein sequence ID" value="GAI81527.1"/>
    <property type="molecule type" value="Genomic_DNA"/>
</dbReference>
<organism evidence="1">
    <name type="scientific">marine sediment metagenome</name>
    <dbReference type="NCBI Taxonomy" id="412755"/>
    <lineage>
        <taxon>unclassified sequences</taxon>
        <taxon>metagenomes</taxon>
        <taxon>ecological metagenomes</taxon>
    </lineage>
</organism>
<accession>X1RLA8</accession>
<comment type="caution">
    <text evidence="1">The sequence shown here is derived from an EMBL/GenBank/DDBJ whole genome shotgun (WGS) entry which is preliminary data.</text>
</comment>
<name>X1RLA8_9ZZZZ</name>
<reference evidence="1" key="1">
    <citation type="journal article" date="2014" name="Front. Microbiol.">
        <title>High frequency of phylogenetically diverse reductive dehalogenase-homologous genes in deep subseafloor sedimentary metagenomes.</title>
        <authorList>
            <person name="Kawai M."/>
            <person name="Futagami T."/>
            <person name="Toyoda A."/>
            <person name="Takaki Y."/>
            <person name="Nishi S."/>
            <person name="Hori S."/>
            <person name="Arai W."/>
            <person name="Tsubouchi T."/>
            <person name="Morono Y."/>
            <person name="Uchiyama I."/>
            <person name="Ito T."/>
            <person name="Fujiyama A."/>
            <person name="Inagaki F."/>
            <person name="Takami H."/>
        </authorList>
    </citation>
    <scope>NUCLEOTIDE SEQUENCE</scope>
    <source>
        <strain evidence="1">Expedition CK06-06</strain>
    </source>
</reference>